<feature type="compositionally biased region" description="Basic residues" evidence="1">
    <location>
        <begin position="321"/>
        <end position="330"/>
    </location>
</feature>
<feature type="region of interest" description="Disordered" evidence="1">
    <location>
        <begin position="315"/>
        <end position="334"/>
    </location>
</feature>
<feature type="region of interest" description="Disordered" evidence="1">
    <location>
        <begin position="247"/>
        <end position="271"/>
    </location>
</feature>
<proteinExistence type="predicted"/>
<evidence type="ECO:0000256" key="1">
    <source>
        <dbReference type="SAM" id="MobiDB-lite"/>
    </source>
</evidence>
<dbReference type="AlphaFoldDB" id="A0AA39W1B8"/>
<name>A0AA39W1B8_ACESA</name>
<evidence type="ECO:0000313" key="3">
    <source>
        <dbReference type="Proteomes" id="UP001168877"/>
    </source>
</evidence>
<dbReference type="PANTHER" id="PTHR34427">
    <property type="entry name" value="DUF4283 DOMAIN PROTEIN"/>
    <property type="match status" value="1"/>
</dbReference>
<dbReference type="Proteomes" id="UP001168877">
    <property type="component" value="Unassembled WGS sequence"/>
</dbReference>
<evidence type="ECO:0000313" key="2">
    <source>
        <dbReference type="EMBL" id="KAK0598633.1"/>
    </source>
</evidence>
<comment type="caution">
    <text evidence="2">The sequence shown here is derived from an EMBL/GenBank/DDBJ whole genome shotgun (WGS) entry which is preliminary data.</text>
</comment>
<protein>
    <recommendedName>
        <fullName evidence="4">DUF4283 domain-containing protein</fullName>
    </recommendedName>
</protein>
<accession>A0AA39W1B8</accession>
<keyword evidence="3" id="KW-1185">Reference proteome</keyword>
<sequence length="510" mass="58699">MFWSKHQREDQWLGRCAIGILKSFSNIDCVNDRLRNRGFSFTAHYVGVKTVLWCFESELEKAGFIQNSFFWKDCFVSMGNWSDSPASNLRMVWISCTGIPLCYWSKEFFLKMGWMLGEPLMVDEDTVQRRRLDKGRILILVQQEASVTTNIRVEVGNGFFMVATKEESIQVDHAWIENFLGLQSWIVKEEQLFQKSFGGRKEEEEKGLAGDSWKPDIQHREEANNTQEDTDWVEIGKQNRRARAGFLEGESRQQDKVKGKESWRPKVGKGSKRKDKGIIIIEKSQDQLENEGLTESFSSSDVERSIPILIIGRGSVQDQGHKRKETRKSVRSTSLGSPLKEYLDQIEKAFIVAQFRKGRDSHVTQIQEAEKDSKTGLGEEFSESFVKETRSYSVSQKSGEGWFESVSATEREEDMEEINKFTKAKEGRKTRQGKKKKGKKMRKVQYRGMEIVNGNEGNQEEEVRKIMEIGVQLGLDLKGKEAEIADFFRKREMEDATHGKVISGGRQEDQ</sequence>
<organism evidence="2 3">
    <name type="scientific">Acer saccharum</name>
    <name type="common">Sugar maple</name>
    <dbReference type="NCBI Taxonomy" id="4024"/>
    <lineage>
        <taxon>Eukaryota</taxon>
        <taxon>Viridiplantae</taxon>
        <taxon>Streptophyta</taxon>
        <taxon>Embryophyta</taxon>
        <taxon>Tracheophyta</taxon>
        <taxon>Spermatophyta</taxon>
        <taxon>Magnoliopsida</taxon>
        <taxon>eudicotyledons</taxon>
        <taxon>Gunneridae</taxon>
        <taxon>Pentapetalae</taxon>
        <taxon>rosids</taxon>
        <taxon>malvids</taxon>
        <taxon>Sapindales</taxon>
        <taxon>Sapindaceae</taxon>
        <taxon>Hippocastanoideae</taxon>
        <taxon>Acereae</taxon>
        <taxon>Acer</taxon>
    </lineage>
</organism>
<reference evidence="2" key="1">
    <citation type="journal article" date="2022" name="Plant J.">
        <title>Strategies of tolerance reflected in two North American maple genomes.</title>
        <authorList>
            <person name="McEvoy S.L."/>
            <person name="Sezen U.U."/>
            <person name="Trouern-Trend A."/>
            <person name="McMahon S.M."/>
            <person name="Schaberg P.G."/>
            <person name="Yang J."/>
            <person name="Wegrzyn J.L."/>
            <person name="Swenson N.G."/>
        </authorList>
    </citation>
    <scope>NUCLEOTIDE SEQUENCE</scope>
    <source>
        <strain evidence="2">NS2018</strain>
    </source>
</reference>
<feature type="compositionally biased region" description="Basic residues" evidence="1">
    <location>
        <begin position="430"/>
        <end position="445"/>
    </location>
</feature>
<evidence type="ECO:0008006" key="4">
    <source>
        <dbReference type="Google" id="ProtNLM"/>
    </source>
</evidence>
<feature type="region of interest" description="Disordered" evidence="1">
    <location>
        <begin position="425"/>
        <end position="453"/>
    </location>
</feature>
<reference evidence="2" key="2">
    <citation type="submission" date="2023-06" db="EMBL/GenBank/DDBJ databases">
        <authorList>
            <person name="Swenson N.G."/>
            <person name="Wegrzyn J.L."/>
            <person name="Mcevoy S.L."/>
        </authorList>
    </citation>
    <scope>NUCLEOTIDE SEQUENCE</scope>
    <source>
        <strain evidence="2">NS2018</strain>
        <tissue evidence="2">Leaf</tissue>
    </source>
</reference>
<gene>
    <name evidence="2" type="ORF">LWI29_036499</name>
</gene>
<dbReference type="EMBL" id="JAUESC010000004">
    <property type="protein sequence ID" value="KAK0598633.1"/>
    <property type="molecule type" value="Genomic_DNA"/>
</dbReference>
<feature type="compositionally biased region" description="Basic and acidic residues" evidence="1">
    <location>
        <begin position="249"/>
        <end position="264"/>
    </location>
</feature>
<dbReference type="PANTHER" id="PTHR34427:SF5">
    <property type="entry name" value="DUF4283 DOMAIN-CONTAINING PROTEIN"/>
    <property type="match status" value="1"/>
</dbReference>